<evidence type="ECO:0000313" key="4">
    <source>
        <dbReference type="Proteomes" id="UP001620645"/>
    </source>
</evidence>
<accession>A0ABD2K5T6</accession>
<feature type="chain" id="PRO_5044849044" evidence="2">
    <location>
        <begin position="22"/>
        <end position="359"/>
    </location>
</feature>
<sequence>MLPPVFRLLVVLLCFCSGAHAFLSLLKDIKEGIDMVAGLAIEGAELNTRMACRAGLFCKPCGYGICVNRSGTAADYCCMDDFAYECCHTTTTTTPTTPLPAELGFQQRCQYEESKCTCGWGACIKRQAWVGGGCCGKGFEFRCCESESIVEWDRARTSDLVEYMKAKEECADVTSMCMCGFSRAEDKILGMCCDDGSCLCCGKDPALFKLPQMLREHYDTEACAEKLKCKKDKSSPGCLETLSCVNYCIWAEGYKESECCRENYTLACWTWAPRPTKLILSSEECQDYYQVVMSKKLVNDFNEAETFCASHAYKVSSKFFKTIEAQAKGEVIESSALYLIFNANYIFGCFVFWAYAVMW</sequence>
<dbReference type="AlphaFoldDB" id="A0ABD2K5T6"/>
<keyword evidence="1" id="KW-0472">Membrane</keyword>
<feature type="signal peptide" evidence="2">
    <location>
        <begin position="1"/>
        <end position="21"/>
    </location>
</feature>
<reference evidence="3 4" key="1">
    <citation type="submission" date="2024-10" db="EMBL/GenBank/DDBJ databases">
        <authorList>
            <person name="Kim D."/>
        </authorList>
    </citation>
    <scope>NUCLEOTIDE SEQUENCE [LARGE SCALE GENOMIC DNA]</scope>
    <source>
        <strain evidence="3">Taebaek</strain>
    </source>
</reference>
<comment type="caution">
    <text evidence="3">The sequence shown here is derived from an EMBL/GenBank/DDBJ whole genome shotgun (WGS) entry which is preliminary data.</text>
</comment>
<keyword evidence="2" id="KW-0732">Signal</keyword>
<proteinExistence type="predicted"/>
<evidence type="ECO:0000313" key="3">
    <source>
        <dbReference type="EMBL" id="KAL3098149.1"/>
    </source>
</evidence>
<keyword evidence="4" id="KW-1185">Reference proteome</keyword>
<protein>
    <submittedName>
        <fullName evidence="3">Uncharacterized protein</fullName>
    </submittedName>
</protein>
<evidence type="ECO:0000256" key="2">
    <source>
        <dbReference type="SAM" id="SignalP"/>
    </source>
</evidence>
<keyword evidence="1" id="KW-1133">Transmembrane helix</keyword>
<keyword evidence="1" id="KW-0812">Transmembrane</keyword>
<dbReference type="Proteomes" id="UP001620645">
    <property type="component" value="Unassembled WGS sequence"/>
</dbReference>
<dbReference type="EMBL" id="JBICCN010000051">
    <property type="protein sequence ID" value="KAL3098149.1"/>
    <property type="molecule type" value="Genomic_DNA"/>
</dbReference>
<name>A0ABD2K5T6_HETSC</name>
<feature type="transmembrane region" description="Helical" evidence="1">
    <location>
        <begin position="336"/>
        <end position="358"/>
    </location>
</feature>
<gene>
    <name evidence="3" type="ORF">niasHS_001985</name>
</gene>
<evidence type="ECO:0000256" key="1">
    <source>
        <dbReference type="SAM" id="Phobius"/>
    </source>
</evidence>
<organism evidence="3 4">
    <name type="scientific">Heterodera schachtii</name>
    <name type="common">Sugarbeet cyst nematode worm</name>
    <name type="synonym">Tylenchus schachtii</name>
    <dbReference type="NCBI Taxonomy" id="97005"/>
    <lineage>
        <taxon>Eukaryota</taxon>
        <taxon>Metazoa</taxon>
        <taxon>Ecdysozoa</taxon>
        <taxon>Nematoda</taxon>
        <taxon>Chromadorea</taxon>
        <taxon>Rhabditida</taxon>
        <taxon>Tylenchina</taxon>
        <taxon>Tylenchomorpha</taxon>
        <taxon>Tylenchoidea</taxon>
        <taxon>Heteroderidae</taxon>
        <taxon>Heteroderinae</taxon>
        <taxon>Heterodera</taxon>
    </lineage>
</organism>